<accession>A0A1P8UEQ8</accession>
<feature type="domain" description="HTH lysR-type" evidence="1">
    <location>
        <begin position="30"/>
        <end position="89"/>
    </location>
</feature>
<dbReference type="InterPro" id="IPR051815">
    <property type="entry name" value="Molybdate_resp_trans_reg"/>
</dbReference>
<dbReference type="PANTHER" id="PTHR30432:SF1">
    <property type="entry name" value="DNA-BINDING TRANSCRIPTIONAL DUAL REGULATOR MODE"/>
    <property type="match status" value="1"/>
</dbReference>
<dbReference type="InterPro" id="IPR000847">
    <property type="entry name" value="LysR_HTH_N"/>
</dbReference>
<dbReference type="InterPro" id="IPR036390">
    <property type="entry name" value="WH_DNA-bd_sf"/>
</dbReference>
<evidence type="ECO:0000259" key="1">
    <source>
        <dbReference type="Pfam" id="PF00126"/>
    </source>
</evidence>
<dbReference type="STRING" id="1765967.BW247_03470"/>
<dbReference type="EMBL" id="CP019434">
    <property type="protein sequence ID" value="APZ42264.1"/>
    <property type="molecule type" value="Genomic_DNA"/>
</dbReference>
<proteinExistence type="predicted"/>
<dbReference type="InterPro" id="IPR036388">
    <property type="entry name" value="WH-like_DNA-bd_sf"/>
</dbReference>
<dbReference type="Gene3D" id="1.10.10.10">
    <property type="entry name" value="Winged helix-like DNA-binding domain superfamily/Winged helix DNA-binding domain"/>
    <property type="match status" value="1"/>
</dbReference>
<evidence type="ECO:0000313" key="2">
    <source>
        <dbReference type="EMBL" id="APZ42264.1"/>
    </source>
</evidence>
<name>A0A1P8UEQ8_9GAMM</name>
<gene>
    <name evidence="2" type="ORF">BW247_03470</name>
</gene>
<dbReference type="SUPFAM" id="SSF46785">
    <property type="entry name" value="Winged helix' DNA-binding domain"/>
    <property type="match status" value="1"/>
</dbReference>
<evidence type="ECO:0000313" key="3">
    <source>
        <dbReference type="Proteomes" id="UP000243807"/>
    </source>
</evidence>
<dbReference type="Proteomes" id="UP000243807">
    <property type="component" value="Chromosome"/>
</dbReference>
<reference evidence="2 3" key="1">
    <citation type="submission" date="2017-01" db="EMBL/GenBank/DDBJ databases">
        <title>Draft sequence of Acidihalobacter ferrooxidans strain DSM 14175 (strain V8).</title>
        <authorList>
            <person name="Khaleque H.N."/>
            <person name="Ramsay J.P."/>
            <person name="Murphy R.J.T."/>
            <person name="Kaksonen A.H."/>
            <person name="Boxall N.J."/>
            <person name="Watkin E.L.J."/>
        </authorList>
    </citation>
    <scope>NUCLEOTIDE SEQUENCE [LARGE SCALE GENOMIC DNA]</scope>
    <source>
        <strain evidence="2 3">V8</strain>
    </source>
</reference>
<dbReference type="GO" id="GO:0003700">
    <property type="term" value="F:DNA-binding transcription factor activity"/>
    <property type="evidence" value="ECO:0007669"/>
    <property type="project" value="InterPro"/>
</dbReference>
<dbReference type="KEGG" id="afy:BW247_03470"/>
<dbReference type="PANTHER" id="PTHR30432">
    <property type="entry name" value="TRANSCRIPTIONAL REGULATOR MODE"/>
    <property type="match status" value="1"/>
</dbReference>
<sequence>MPLNPVGRTEPRIRILLGSIIAMGPGKADLLDAIQQTGSISAAARRMNMSYRRAWLLVDTMNQSFREPLVTTAAGGKGGGGANVTEFGRDMLARYRKMETRAQLAIADEISEFGEFLVDSVDH</sequence>
<organism evidence="2 3">
    <name type="scientific">Acidihalobacter ferrooxydans</name>
    <dbReference type="NCBI Taxonomy" id="1765967"/>
    <lineage>
        <taxon>Bacteria</taxon>
        <taxon>Pseudomonadati</taxon>
        <taxon>Pseudomonadota</taxon>
        <taxon>Gammaproteobacteria</taxon>
        <taxon>Chromatiales</taxon>
        <taxon>Ectothiorhodospiraceae</taxon>
        <taxon>Acidihalobacter</taxon>
    </lineage>
</organism>
<dbReference type="AlphaFoldDB" id="A0A1P8UEQ8"/>
<dbReference type="Pfam" id="PF00126">
    <property type="entry name" value="HTH_1"/>
    <property type="match status" value="1"/>
</dbReference>
<keyword evidence="3" id="KW-1185">Reference proteome</keyword>
<protein>
    <submittedName>
        <fullName evidence="2">LysR family transcriptional regulator</fullName>
    </submittedName>
</protein>